<gene>
    <name evidence="2" type="ORF">BIT28_13450</name>
</gene>
<organism evidence="2 3">
    <name type="scientific">Photobacterium proteolyticum</name>
    <dbReference type="NCBI Taxonomy" id="1903952"/>
    <lineage>
        <taxon>Bacteria</taxon>
        <taxon>Pseudomonadati</taxon>
        <taxon>Pseudomonadota</taxon>
        <taxon>Gammaproteobacteria</taxon>
        <taxon>Vibrionales</taxon>
        <taxon>Vibrionaceae</taxon>
        <taxon>Photobacterium</taxon>
    </lineage>
</organism>
<evidence type="ECO:0000313" key="3">
    <source>
        <dbReference type="Proteomes" id="UP000186905"/>
    </source>
</evidence>
<dbReference type="AlphaFoldDB" id="A0A1Q9GMD7"/>
<dbReference type="Proteomes" id="UP000186905">
    <property type="component" value="Unassembled WGS sequence"/>
</dbReference>
<comment type="caution">
    <text evidence="2">The sequence shown here is derived from an EMBL/GenBank/DDBJ whole genome shotgun (WGS) entry which is preliminary data.</text>
</comment>
<name>A0A1Q9GMD7_9GAMM</name>
<keyword evidence="3" id="KW-1185">Reference proteome</keyword>
<evidence type="ECO:0000256" key="1">
    <source>
        <dbReference type="SAM" id="Coils"/>
    </source>
</evidence>
<protein>
    <submittedName>
        <fullName evidence="2">Uncharacterized protein</fullName>
    </submittedName>
</protein>
<dbReference type="EMBL" id="MJIL01000071">
    <property type="protein sequence ID" value="OLQ75725.1"/>
    <property type="molecule type" value="Genomic_DNA"/>
</dbReference>
<feature type="coiled-coil region" evidence="1">
    <location>
        <begin position="63"/>
        <end position="102"/>
    </location>
</feature>
<sequence length="261" mass="29579">MPLLHRQHSYRGFDIGGLIMLDFANSQALKSKQAKATTASNIIKNVILSDLNELYSSAEIDVLQQAQQLIEDGKNRIRHLKEKRLNEEKQRLAVEARLHERAFEVALAALSNMTLAELYQLNASFAFQSSAVSELIEDYDHQHYLTTVQSWLDADVSTDSYFDLSPQEVQEGWMVGIAKAAVELISWPNLKHHRNYQNPSAGHIEPLGIPDDFPAAIYTDVQYTNRYRLSADCLSVIQALTEYEENEQKVRSILNSLGQDT</sequence>
<accession>A0A1Q9GMD7</accession>
<reference evidence="2 3" key="1">
    <citation type="submission" date="2016-09" db="EMBL/GenBank/DDBJ databases">
        <title>Photobacterium proteolyticum sp. nov. a protease producing bacterium isolated from ocean sediments of Laizhou Bay.</title>
        <authorList>
            <person name="Li Y."/>
        </authorList>
    </citation>
    <scope>NUCLEOTIDE SEQUENCE [LARGE SCALE GENOMIC DNA]</scope>
    <source>
        <strain evidence="2 3">13-12</strain>
    </source>
</reference>
<keyword evidence="1" id="KW-0175">Coiled coil</keyword>
<proteinExistence type="predicted"/>
<evidence type="ECO:0000313" key="2">
    <source>
        <dbReference type="EMBL" id="OLQ75725.1"/>
    </source>
</evidence>